<feature type="transmembrane region" description="Helical" evidence="1">
    <location>
        <begin position="90"/>
        <end position="122"/>
    </location>
</feature>
<feature type="transmembrane region" description="Helical" evidence="1">
    <location>
        <begin position="216"/>
        <end position="237"/>
    </location>
</feature>
<feature type="transmembrane region" description="Helical" evidence="1">
    <location>
        <begin position="24"/>
        <end position="46"/>
    </location>
</feature>
<feature type="transmembrane region" description="Helical" evidence="1">
    <location>
        <begin position="158"/>
        <end position="179"/>
    </location>
</feature>
<feature type="transmembrane region" description="Helical" evidence="1">
    <location>
        <begin position="128"/>
        <end position="146"/>
    </location>
</feature>
<name>A0ABM7HIX7_9FIRM</name>
<protein>
    <submittedName>
        <fullName evidence="2">Uncharacterized protein</fullName>
    </submittedName>
</protein>
<keyword evidence="1" id="KW-1133">Transmembrane helix</keyword>
<organism evidence="2 3">
    <name type="scientific">Veillonella orientalis</name>
    <dbReference type="NCBI Taxonomy" id="2682455"/>
    <lineage>
        <taxon>Bacteria</taxon>
        <taxon>Bacillati</taxon>
        <taxon>Bacillota</taxon>
        <taxon>Negativicutes</taxon>
        <taxon>Veillonellales</taxon>
        <taxon>Veillonellaceae</taxon>
        <taxon>Veillonella</taxon>
    </lineage>
</organism>
<gene>
    <name evidence="2" type="ORF">VEIS1202513_16170</name>
</gene>
<dbReference type="EMBL" id="AP022322">
    <property type="protein sequence ID" value="BBU37096.1"/>
    <property type="molecule type" value="Genomic_DNA"/>
</dbReference>
<proteinExistence type="predicted"/>
<evidence type="ECO:0000256" key="1">
    <source>
        <dbReference type="SAM" id="Phobius"/>
    </source>
</evidence>
<dbReference type="Proteomes" id="UP000679260">
    <property type="component" value="Chromosome"/>
</dbReference>
<keyword evidence="1" id="KW-0812">Transmembrane</keyword>
<feature type="transmembrane region" description="Helical" evidence="1">
    <location>
        <begin position="58"/>
        <end position="78"/>
    </location>
</feature>
<keyword evidence="3" id="KW-1185">Reference proteome</keyword>
<feature type="transmembrane region" description="Helical" evidence="1">
    <location>
        <begin position="185"/>
        <end position="204"/>
    </location>
</feature>
<evidence type="ECO:0000313" key="2">
    <source>
        <dbReference type="EMBL" id="BBU37096.1"/>
    </source>
</evidence>
<keyword evidence="1" id="KW-0472">Membrane</keyword>
<reference evidence="2 3" key="1">
    <citation type="submission" date="2020-01" db="EMBL/GenBank/DDBJ databases">
        <title>Veillonella burapaensis sp. nov., anaerobic, Gram-stain-negative coccus isolated from saliva of a Thai child.</title>
        <authorList>
            <person name="Mashima I."/>
            <person name="Theodorea C."/>
            <person name="Nakazawa F."/>
            <person name="Thaweboon B."/>
            <person name="Thaweboon S."/>
            <person name="Tamai R."/>
            <person name="Kiyoura Y."/>
        </authorList>
    </citation>
    <scope>NUCLEOTIDE SEQUENCE [LARGE SCALE GENOMIC DNA]</scope>
    <source>
        <strain evidence="2 3">S12025-13</strain>
    </source>
</reference>
<sequence>MIALYFTSPGEHYIGEIINRIKRIGITLVTSTLYNIVIIMSLWFFFIIVDQPFNFEETIFKVLASINIFICLSMVCSYKEDPAGPPAPNSFFTVVFGIILPKASIITGILANIYLVLILLGLRDDTRFFYTYYPYVAIFYLFYLASFRSSESSKTQQILCFLFITLTTLCLALIGKRVINEPILWLNTIYVSAFNLIFLVHNVYSLVKGLKPSVHTTVMALALGAVLLTPFIGYTTYREFVTYTKVDGEWHARLPIAATFDPNFTDYGTPYVPVDDLKLPDTTPVNGRRVEYINFDALSAPKVISIAGYDKYIENIELIVYEQDLKEYQVESANFDSISFKFLNHGLDLEVSLPNGVTEVHHIYDKFLTVDKTAIDPVIIEGTGYKLLITSYFINQFDTRKLKFNVLYN</sequence>
<accession>A0ABM7HIX7</accession>
<evidence type="ECO:0000313" key="3">
    <source>
        <dbReference type="Proteomes" id="UP000679260"/>
    </source>
</evidence>